<evidence type="ECO:0000256" key="3">
    <source>
        <dbReference type="PROSITE-ProRule" id="PRU01091"/>
    </source>
</evidence>
<dbReference type="InterPro" id="IPR016032">
    <property type="entry name" value="Sig_transdc_resp-reg_C-effctor"/>
</dbReference>
<evidence type="ECO:0000313" key="7">
    <source>
        <dbReference type="Proteomes" id="UP000289437"/>
    </source>
</evidence>
<evidence type="ECO:0000313" key="6">
    <source>
        <dbReference type="EMBL" id="RXH54675.1"/>
    </source>
</evidence>
<dbReference type="InterPro" id="IPR001789">
    <property type="entry name" value="Sig_transdc_resp-reg_receiver"/>
</dbReference>
<evidence type="ECO:0000259" key="4">
    <source>
        <dbReference type="PROSITE" id="PS50110"/>
    </source>
</evidence>
<dbReference type="SMART" id="SM00862">
    <property type="entry name" value="Trans_reg_C"/>
    <property type="match status" value="1"/>
</dbReference>
<dbReference type="PANTHER" id="PTHR48111:SF50">
    <property type="entry name" value="KDP OPERON TRANSCRIPTIONAL REGULATORY PROTEIN KDPE"/>
    <property type="match status" value="1"/>
</dbReference>
<dbReference type="InterPro" id="IPR011006">
    <property type="entry name" value="CheY-like_superfamily"/>
</dbReference>
<keyword evidence="1 3" id="KW-0238">DNA-binding</keyword>
<keyword evidence="2" id="KW-0597">Phosphoprotein</keyword>
<dbReference type="Gene3D" id="1.10.10.10">
    <property type="entry name" value="Winged helix-like DNA-binding domain superfamily/Winged helix DNA-binding domain"/>
    <property type="match status" value="1"/>
</dbReference>
<dbReference type="SUPFAM" id="SSF52172">
    <property type="entry name" value="CheY-like"/>
    <property type="match status" value="1"/>
</dbReference>
<dbReference type="PROSITE" id="PS50110">
    <property type="entry name" value="RESPONSE_REGULATORY"/>
    <property type="match status" value="1"/>
</dbReference>
<feature type="DNA-binding region" description="OmpR/PhoB-type" evidence="3">
    <location>
        <begin position="133"/>
        <end position="232"/>
    </location>
</feature>
<dbReference type="PANTHER" id="PTHR48111">
    <property type="entry name" value="REGULATOR OF RPOS"/>
    <property type="match status" value="1"/>
</dbReference>
<keyword evidence="6" id="KW-0808">Transferase</keyword>
<feature type="modified residue" description="4-aspartylphosphate" evidence="2">
    <location>
        <position position="56"/>
    </location>
</feature>
<evidence type="ECO:0000259" key="5">
    <source>
        <dbReference type="PROSITE" id="PS51755"/>
    </source>
</evidence>
<dbReference type="GO" id="GO:0005829">
    <property type="term" value="C:cytosol"/>
    <property type="evidence" value="ECO:0007669"/>
    <property type="project" value="TreeGrafter"/>
</dbReference>
<dbReference type="CDD" id="cd17574">
    <property type="entry name" value="REC_OmpR"/>
    <property type="match status" value="1"/>
</dbReference>
<evidence type="ECO:0000256" key="2">
    <source>
        <dbReference type="PROSITE-ProRule" id="PRU00169"/>
    </source>
</evidence>
<dbReference type="InterPro" id="IPR039420">
    <property type="entry name" value="WalR-like"/>
</dbReference>
<dbReference type="InterPro" id="IPR036388">
    <property type="entry name" value="WH-like_DNA-bd_sf"/>
</dbReference>
<dbReference type="GO" id="GO:0032993">
    <property type="term" value="C:protein-DNA complex"/>
    <property type="evidence" value="ECO:0007669"/>
    <property type="project" value="TreeGrafter"/>
</dbReference>
<dbReference type="RefSeq" id="WP_128914428.1">
    <property type="nucleotide sequence ID" value="NZ_RDSM01000003.1"/>
</dbReference>
<dbReference type="SMART" id="SM00448">
    <property type="entry name" value="REC"/>
    <property type="match status" value="1"/>
</dbReference>
<feature type="domain" description="Response regulatory" evidence="4">
    <location>
        <begin position="7"/>
        <end position="121"/>
    </location>
</feature>
<dbReference type="Pfam" id="PF00072">
    <property type="entry name" value="Response_reg"/>
    <property type="match status" value="1"/>
</dbReference>
<sequence>MESGQGTVLLVEDDLSIRRGLKTTLTALGFDIGEASTGEEALTRLRMVDYDAVLMDLNMPGMGGVEACRRVRKEFPHLSILVVTVRDNEEDKIGALDAGADDYVTKPFQVRELAARIRAAVRRRRTPASVSAEPTLSVGIFELSAERRMLKKRGQEIKLTPTEFDLLAYLMMHAGHPILHSKLLSTVWGAEYGDEREYLRTFILQLRRKLEDDPSNPAYLKTVNYLGYLFFDPSEDA</sequence>
<dbReference type="SUPFAM" id="SSF46894">
    <property type="entry name" value="C-terminal effector domain of the bipartite response regulators"/>
    <property type="match status" value="1"/>
</dbReference>
<dbReference type="Gene3D" id="6.10.250.690">
    <property type="match status" value="1"/>
</dbReference>
<reference evidence="6 7" key="1">
    <citation type="submission" date="2018-11" db="EMBL/GenBank/DDBJ databases">
        <authorList>
            <person name="Mardanov A.V."/>
            <person name="Ravin N.V."/>
            <person name="Dedysh S.N."/>
        </authorList>
    </citation>
    <scope>NUCLEOTIDE SEQUENCE [LARGE SCALE GENOMIC DNA]</scope>
    <source>
        <strain evidence="6 7">AF10</strain>
    </source>
</reference>
<organism evidence="6 7">
    <name type="scientific">Granulicella sibirica</name>
    <dbReference type="NCBI Taxonomy" id="2479048"/>
    <lineage>
        <taxon>Bacteria</taxon>
        <taxon>Pseudomonadati</taxon>
        <taxon>Acidobacteriota</taxon>
        <taxon>Terriglobia</taxon>
        <taxon>Terriglobales</taxon>
        <taxon>Acidobacteriaceae</taxon>
        <taxon>Granulicella</taxon>
    </lineage>
</organism>
<keyword evidence="6" id="KW-0418">Kinase</keyword>
<dbReference type="EMBL" id="RDSM01000003">
    <property type="protein sequence ID" value="RXH54675.1"/>
    <property type="molecule type" value="Genomic_DNA"/>
</dbReference>
<name>A0A4Q0SUH0_9BACT</name>
<dbReference type="Gene3D" id="3.40.50.2300">
    <property type="match status" value="1"/>
</dbReference>
<dbReference type="CDD" id="cd00383">
    <property type="entry name" value="trans_reg_C"/>
    <property type="match status" value="1"/>
</dbReference>
<proteinExistence type="predicted"/>
<evidence type="ECO:0000256" key="1">
    <source>
        <dbReference type="ARBA" id="ARBA00023125"/>
    </source>
</evidence>
<reference evidence="7" key="2">
    <citation type="submission" date="2019-02" db="EMBL/GenBank/DDBJ databases">
        <title>Granulicella sibirica sp. nov., a psychrotolerant acidobacterium isolated from an organic soil layer in forested tundra, West Siberia.</title>
        <authorList>
            <person name="Oshkin I.Y."/>
            <person name="Kulichevskaya I.S."/>
            <person name="Rijpstra W.I.C."/>
            <person name="Sinninghe Damste J.S."/>
            <person name="Rakitin A.L."/>
            <person name="Ravin N.V."/>
            <person name="Dedysh S.N."/>
        </authorList>
    </citation>
    <scope>NUCLEOTIDE SEQUENCE [LARGE SCALE GENOMIC DNA]</scope>
    <source>
        <strain evidence="7">AF10</strain>
    </source>
</reference>
<comment type="caution">
    <text evidence="6">The sequence shown here is derived from an EMBL/GenBank/DDBJ whole genome shotgun (WGS) entry which is preliminary data.</text>
</comment>
<dbReference type="GO" id="GO:0000156">
    <property type="term" value="F:phosphorelay response regulator activity"/>
    <property type="evidence" value="ECO:0007669"/>
    <property type="project" value="TreeGrafter"/>
</dbReference>
<protein>
    <submittedName>
        <fullName evidence="6">Sensor histidine kinase</fullName>
    </submittedName>
</protein>
<dbReference type="PROSITE" id="PS51755">
    <property type="entry name" value="OMPR_PHOB"/>
    <property type="match status" value="1"/>
</dbReference>
<feature type="domain" description="OmpR/PhoB-type" evidence="5">
    <location>
        <begin position="133"/>
        <end position="232"/>
    </location>
</feature>
<accession>A0A4Q0SUH0</accession>
<dbReference type="Proteomes" id="UP000289437">
    <property type="component" value="Unassembled WGS sequence"/>
</dbReference>
<dbReference type="GO" id="GO:0006355">
    <property type="term" value="P:regulation of DNA-templated transcription"/>
    <property type="evidence" value="ECO:0007669"/>
    <property type="project" value="InterPro"/>
</dbReference>
<dbReference type="AlphaFoldDB" id="A0A4Q0SUH0"/>
<gene>
    <name evidence="6" type="ORF">GRAN_3779</name>
</gene>
<dbReference type="InterPro" id="IPR001867">
    <property type="entry name" value="OmpR/PhoB-type_DNA-bd"/>
</dbReference>
<dbReference type="GO" id="GO:0000976">
    <property type="term" value="F:transcription cis-regulatory region binding"/>
    <property type="evidence" value="ECO:0007669"/>
    <property type="project" value="TreeGrafter"/>
</dbReference>
<dbReference type="Pfam" id="PF00486">
    <property type="entry name" value="Trans_reg_C"/>
    <property type="match status" value="1"/>
</dbReference>
<dbReference type="OrthoDB" id="9790442at2"/>
<keyword evidence="7" id="KW-1185">Reference proteome</keyword>
<dbReference type="GO" id="GO:0016301">
    <property type="term" value="F:kinase activity"/>
    <property type="evidence" value="ECO:0007669"/>
    <property type="project" value="UniProtKB-KW"/>
</dbReference>